<dbReference type="PANTHER" id="PTHR34034">
    <property type="entry name" value="PROTEIN FAM180A-RELATED"/>
    <property type="match status" value="1"/>
</dbReference>
<dbReference type="Pfam" id="PF15173">
    <property type="entry name" value="FAM180"/>
    <property type="match status" value="1"/>
</dbReference>
<dbReference type="EMBL" id="JBHFQA010000002">
    <property type="protein sequence ID" value="KAL2102665.1"/>
    <property type="molecule type" value="Genomic_DNA"/>
</dbReference>
<evidence type="ECO:0000313" key="1">
    <source>
        <dbReference type="EMBL" id="KAL2102665.1"/>
    </source>
</evidence>
<dbReference type="InterPro" id="IPR029170">
    <property type="entry name" value="FAM180"/>
</dbReference>
<organism evidence="1 2">
    <name type="scientific">Coilia grayii</name>
    <name type="common">Gray's grenadier anchovy</name>
    <dbReference type="NCBI Taxonomy" id="363190"/>
    <lineage>
        <taxon>Eukaryota</taxon>
        <taxon>Metazoa</taxon>
        <taxon>Chordata</taxon>
        <taxon>Craniata</taxon>
        <taxon>Vertebrata</taxon>
        <taxon>Euteleostomi</taxon>
        <taxon>Actinopterygii</taxon>
        <taxon>Neopterygii</taxon>
        <taxon>Teleostei</taxon>
        <taxon>Clupei</taxon>
        <taxon>Clupeiformes</taxon>
        <taxon>Clupeoidei</taxon>
        <taxon>Engraulidae</taxon>
        <taxon>Coilinae</taxon>
        <taxon>Coilia</taxon>
    </lineage>
</organism>
<evidence type="ECO:0000313" key="2">
    <source>
        <dbReference type="Proteomes" id="UP001591681"/>
    </source>
</evidence>
<reference evidence="1 2" key="1">
    <citation type="submission" date="2024-09" db="EMBL/GenBank/DDBJ databases">
        <title>A chromosome-level genome assembly of Gray's grenadier anchovy, Coilia grayii.</title>
        <authorList>
            <person name="Fu Z."/>
        </authorList>
    </citation>
    <scope>NUCLEOTIDE SEQUENCE [LARGE SCALE GENOMIC DNA]</scope>
    <source>
        <strain evidence="1">G4</strain>
        <tissue evidence="1">Muscle</tissue>
    </source>
</reference>
<comment type="caution">
    <text evidence="1">The sequence shown here is derived from an EMBL/GenBank/DDBJ whole genome shotgun (WGS) entry which is preliminary data.</text>
</comment>
<sequence length="180" mass="20732">MEGTRVVSVEPVRLLVITVLYCHLYLATASHWSKALYPSAYRVKRGTPAFINPTFQKSVKDINLLYEILLSGLHLEEEEEGSLFSEVDKELASLRRVQTLEVICKDVLPRKLSEIRRLIAGLTRRRSSTSLRQEDFERTVLTMVYMAQKLAHTPEGYQRDLWAEALLELQRAVRQDLTLS</sequence>
<proteinExistence type="predicted"/>
<name>A0ABD1KU37_9TELE</name>
<evidence type="ECO:0008006" key="3">
    <source>
        <dbReference type="Google" id="ProtNLM"/>
    </source>
</evidence>
<keyword evidence="2" id="KW-1185">Reference proteome</keyword>
<accession>A0ABD1KU37</accession>
<dbReference type="Proteomes" id="UP001591681">
    <property type="component" value="Unassembled WGS sequence"/>
</dbReference>
<gene>
    <name evidence="1" type="ORF">ACEWY4_001833</name>
</gene>
<protein>
    <recommendedName>
        <fullName evidence="3">Protein FAM180A-like</fullName>
    </recommendedName>
</protein>
<dbReference type="AlphaFoldDB" id="A0ABD1KU37"/>
<dbReference type="PANTHER" id="PTHR34034:SF2">
    <property type="entry name" value="PROTEIN FAM180A"/>
    <property type="match status" value="1"/>
</dbReference>